<reference evidence="3" key="1">
    <citation type="journal article" date="2018" name="Nat. Microbiol.">
        <title>Leveraging single-cell genomics to expand the fungal tree of life.</title>
        <authorList>
            <person name="Ahrendt S.R."/>
            <person name="Quandt C.A."/>
            <person name="Ciobanu D."/>
            <person name="Clum A."/>
            <person name="Salamov A."/>
            <person name="Andreopoulos B."/>
            <person name="Cheng J.F."/>
            <person name="Woyke T."/>
            <person name="Pelin A."/>
            <person name="Henrissat B."/>
            <person name="Reynolds N.K."/>
            <person name="Benny G.L."/>
            <person name="Smith M.E."/>
            <person name="James T.Y."/>
            <person name="Grigoriev I.V."/>
        </authorList>
    </citation>
    <scope>NUCLEOTIDE SEQUENCE [LARGE SCALE GENOMIC DNA]</scope>
    <source>
        <strain evidence="3">ATCC 52028</strain>
    </source>
</reference>
<evidence type="ECO:0000256" key="1">
    <source>
        <dbReference type="SAM" id="MobiDB-lite"/>
    </source>
</evidence>
<proteinExistence type="predicted"/>
<evidence type="ECO:0008006" key="4">
    <source>
        <dbReference type="Google" id="ProtNLM"/>
    </source>
</evidence>
<evidence type="ECO:0000313" key="2">
    <source>
        <dbReference type="EMBL" id="RKP01033.1"/>
    </source>
</evidence>
<feature type="region of interest" description="Disordered" evidence="1">
    <location>
        <begin position="444"/>
        <end position="466"/>
    </location>
</feature>
<protein>
    <recommendedName>
        <fullName evidence="4">Pentacotripeptide-repeat region of PRORP domain-containing protein</fullName>
    </recommendedName>
</protein>
<name>A0A4P9X739_9FUNG</name>
<feature type="compositionally biased region" description="Pro residues" evidence="1">
    <location>
        <begin position="242"/>
        <end position="253"/>
    </location>
</feature>
<organism evidence="2 3">
    <name type="scientific">Caulochytrium protostelioides</name>
    <dbReference type="NCBI Taxonomy" id="1555241"/>
    <lineage>
        <taxon>Eukaryota</taxon>
        <taxon>Fungi</taxon>
        <taxon>Fungi incertae sedis</taxon>
        <taxon>Chytridiomycota</taxon>
        <taxon>Chytridiomycota incertae sedis</taxon>
        <taxon>Chytridiomycetes</taxon>
        <taxon>Caulochytriales</taxon>
        <taxon>Caulochytriaceae</taxon>
        <taxon>Caulochytrium</taxon>
    </lineage>
</organism>
<dbReference type="Proteomes" id="UP000274922">
    <property type="component" value="Unassembled WGS sequence"/>
</dbReference>
<feature type="compositionally biased region" description="Pro residues" evidence="1">
    <location>
        <begin position="449"/>
        <end position="460"/>
    </location>
</feature>
<evidence type="ECO:0000313" key="3">
    <source>
        <dbReference type="Proteomes" id="UP000274922"/>
    </source>
</evidence>
<feature type="compositionally biased region" description="Low complexity" evidence="1">
    <location>
        <begin position="86"/>
        <end position="106"/>
    </location>
</feature>
<dbReference type="PANTHER" id="PTHR48148">
    <property type="entry name" value="KERATINOCYTE PROLINE-RICH PROTEIN"/>
    <property type="match status" value="1"/>
</dbReference>
<dbReference type="InterPro" id="IPR011990">
    <property type="entry name" value="TPR-like_helical_dom_sf"/>
</dbReference>
<dbReference type="AlphaFoldDB" id="A0A4P9X739"/>
<feature type="region of interest" description="Disordered" evidence="1">
    <location>
        <begin position="223"/>
        <end position="260"/>
    </location>
</feature>
<dbReference type="PANTHER" id="PTHR48148:SF2">
    <property type="entry name" value="PA14 DOMAIN-CONTAINING PROTEIN"/>
    <property type="match status" value="1"/>
</dbReference>
<gene>
    <name evidence="2" type="ORF">CXG81DRAFT_26285</name>
</gene>
<accession>A0A4P9X739</accession>
<feature type="compositionally biased region" description="Low complexity" evidence="1">
    <location>
        <begin position="130"/>
        <end position="148"/>
    </location>
</feature>
<dbReference type="EMBL" id="ML014188">
    <property type="protein sequence ID" value="RKP01033.1"/>
    <property type="molecule type" value="Genomic_DNA"/>
</dbReference>
<feature type="region of interest" description="Disordered" evidence="1">
    <location>
        <begin position="83"/>
        <end position="148"/>
    </location>
</feature>
<sequence>MRRLVVPSAAPRPLRPASGALVWLASIPHLLRRRHGTASAIAVKADVVPSARWLATGVADRPRWLGVRPLGSRALLRDGPRTAMSAAAADTDAPTAADTDAPTAADRGVLPRVPSLLLQPSPGPQRRPRQPASPSRSSSPSPSRSSPALQKLRHLLKAAPSPSRSPVTLDWTINAIRAAHAAAPFLTADDLRACRRAAARARAAGADVSALTAMLRGWMPSVLPATSRDPPDAAPDAEYDSPPSPSPSAPPSPSSSAPLRPRPQYGLARLWRQAVEARYLQRYGLALVAVGGAGEHALAAWIEPSGAFRRRHGPPTAPTLVRLLHLSASAGQLPLAQRVWHALLARKGPTDAMAAELRERYAMCLMRAHVRADDLAGGLRLLDQLEADGVIRSRRLYWILLGASTRCGDHACFADVLMRCERRFPGPPCTITWNHIILAVGQLHRGLGGPPPPPPSPPSSPQGETPLERRDVVHTAVQAFMARHGVPRVEAGAIIETMMATGPAPNVSTLNAALQLCQLDASGPIRAQRLFRMLTEEGGVCPDGVTFRILANMARRSGLMLHSEYWLQTYIRAMPSLPPSQWLPPRMILRGYLALNHVDRALAYLDEMEATMPMDAPERAGLYADLIAHASRHDDHETARHWLRHAQQMGVRGTPEMHAAAYRAAVAADNAAAIGPAFRALYAALAAPMAPPSPASIAAATAEADAATATAAAAVPTETSDARAIPPLRIHTEDYAVRCLALRLAVPAAASSRDPAHLEQLVAVALERRLVLRGEAYRTAVIRLATLGGQPGLAATAVFTAQRLLDRLIADALAATAPSTLAPPTFWLALGRRLLRAQTLTSRARRAPAATRATLRQLTLALAAYRPLPTWHLGAMLTQIVATPAIFYDVPASSSSPASMSPRATRAFKQTMEWWQTTLREVARISEVSPAYDASRVAALLVPPSAAAACARHHEATTAALGAAYPVAASYQPILAERYPPPTQPTETLAALLMQLMARMAQYDDDSRRHQPPTTAAAATTRNVREASAAAARAGQQAACAQWMWRAAVQPQWPTWSGPAAPPPDALLAQDPETVAWWRHIAQLLDPASPASPFAPPRTD</sequence>
<keyword evidence="3" id="KW-1185">Reference proteome</keyword>
<dbReference type="Gene3D" id="1.25.40.10">
    <property type="entry name" value="Tetratricopeptide repeat domain"/>
    <property type="match status" value="1"/>
</dbReference>